<evidence type="ECO:0000313" key="2">
    <source>
        <dbReference type="Proteomes" id="UP001165960"/>
    </source>
</evidence>
<sequence length="199" mass="22966">MDIQHLQLMKNQAFLHLAVPVSLEVNINTEKPTTAGTGHQQDRKRYNSEQSSTRENVNHLIGWYSCKGKNLQLYRFHSQEVAPPDEDNGSSQKYSIDFRYIVSLMVPFLNNKKIIRIIEDRLYSKENNNVEALCHAVKAIKEKVHHGTKNQDIVMIQRDMTELSGHVGHMDKEFNQSIKGYSQLSHKIKMQGKLLEQGH</sequence>
<evidence type="ECO:0000313" key="1">
    <source>
        <dbReference type="EMBL" id="KAJ9078016.1"/>
    </source>
</evidence>
<keyword evidence="2" id="KW-1185">Reference proteome</keyword>
<organism evidence="1 2">
    <name type="scientific">Entomophthora muscae</name>
    <dbReference type="NCBI Taxonomy" id="34485"/>
    <lineage>
        <taxon>Eukaryota</taxon>
        <taxon>Fungi</taxon>
        <taxon>Fungi incertae sedis</taxon>
        <taxon>Zoopagomycota</taxon>
        <taxon>Entomophthoromycotina</taxon>
        <taxon>Entomophthoromycetes</taxon>
        <taxon>Entomophthorales</taxon>
        <taxon>Entomophthoraceae</taxon>
        <taxon>Entomophthora</taxon>
    </lineage>
</organism>
<dbReference type="Proteomes" id="UP001165960">
    <property type="component" value="Unassembled WGS sequence"/>
</dbReference>
<comment type="caution">
    <text evidence="1">The sequence shown here is derived from an EMBL/GenBank/DDBJ whole genome shotgun (WGS) entry which is preliminary data.</text>
</comment>
<reference evidence="1" key="1">
    <citation type="submission" date="2022-04" db="EMBL/GenBank/DDBJ databases">
        <title>Genome of the entomopathogenic fungus Entomophthora muscae.</title>
        <authorList>
            <person name="Elya C."/>
            <person name="Lovett B.R."/>
            <person name="Lee E."/>
            <person name="Macias A.M."/>
            <person name="Hajek A.E."/>
            <person name="De Bivort B.L."/>
            <person name="Kasson M.T."/>
            <person name="De Fine Licht H.H."/>
            <person name="Stajich J.E."/>
        </authorList>
    </citation>
    <scope>NUCLEOTIDE SEQUENCE</scope>
    <source>
        <strain evidence="1">Berkeley</strain>
    </source>
</reference>
<accession>A0ACC2TU49</accession>
<gene>
    <name evidence="1" type="ORF">DSO57_1011063</name>
</gene>
<dbReference type="EMBL" id="QTSX02002167">
    <property type="protein sequence ID" value="KAJ9078016.1"/>
    <property type="molecule type" value="Genomic_DNA"/>
</dbReference>
<name>A0ACC2TU49_9FUNG</name>
<proteinExistence type="predicted"/>
<protein>
    <submittedName>
        <fullName evidence="1">Uncharacterized protein</fullName>
    </submittedName>
</protein>